<dbReference type="CDD" id="cd04301">
    <property type="entry name" value="NAT_SF"/>
    <property type="match status" value="1"/>
</dbReference>
<organism evidence="2 3">
    <name type="scientific">Massilia aurea</name>
    <dbReference type="NCBI Taxonomy" id="373040"/>
    <lineage>
        <taxon>Bacteria</taxon>
        <taxon>Pseudomonadati</taxon>
        <taxon>Pseudomonadota</taxon>
        <taxon>Betaproteobacteria</taxon>
        <taxon>Burkholderiales</taxon>
        <taxon>Oxalobacteraceae</taxon>
        <taxon>Telluria group</taxon>
        <taxon>Massilia</taxon>
    </lineage>
</organism>
<evidence type="ECO:0000259" key="1">
    <source>
        <dbReference type="PROSITE" id="PS51186"/>
    </source>
</evidence>
<comment type="caution">
    <text evidence="2">The sequence shown here is derived from an EMBL/GenBank/DDBJ whole genome shotgun (WGS) entry which is preliminary data.</text>
</comment>
<dbReference type="OrthoDB" id="1431064at2"/>
<sequence>MPGLRIHEFSDALAHHFHDINAEWINAMFKLEATDREVLENPRAKIVDPGGVILFVEAHGLGIVGTCALQKTGERSFELTKMGVRESARGLKAGEFLLEAMIARAMQLEAEPLYLLSNAKCAAAIHLYEKLGFEHDAGIMADYGARYARCDVAMRYRAPAN</sequence>
<dbReference type="Pfam" id="PF13508">
    <property type="entry name" value="Acetyltransf_7"/>
    <property type="match status" value="1"/>
</dbReference>
<dbReference type="Proteomes" id="UP000283254">
    <property type="component" value="Unassembled WGS sequence"/>
</dbReference>
<dbReference type="PROSITE" id="PS51186">
    <property type="entry name" value="GNAT"/>
    <property type="match status" value="1"/>
</dbReference>
<dbReference type="EMBL" id="JSAB01000010">
    <property type="protein sequence ID" value="RNF32527.1"/>
    <property type="molecule type" value="Genomic_DNA"/>
</dbReference>
<dbReference type="AlphaFoldDB" id="A0A422QR81"/>
<dbReference type="RefSeq" id="WP_123067750.1">
    <property type="nucleotide sequence ID" value="NZ_JSAB01000010.1"/>
</dbReference>
<reference evidence="2" key="1">
    <citation type="submission" date="2014-10" db="EMBL/GenBank/DDBJ databases">
        <title>Massilia sp. genome.</title>
        <authorList>
            <person name="Xu B."/>
            <person name="Dai L."/>
            <person name="Huang Z."/>
        </authorList>
    </citation>
    <scope>NUCLEOTIDE SEQUENCE [LARGE SCALE GENOMIC DNA]</scope>
    <source>
        <strain evidence="2">CFS-1</strain>
    </source>
</reference>
<keyword evidence="3" id="KW-1185">Reference proteome</keyword>
<name>A0A422QR81_9BURK</name>
<evidence type="ECO:0000313" key="3">
    <source>
        <dbReference type="Proteomes" id="UP000283254"/>
    </source>
</evidence>
<dbReference type="GO" id="GO:0016747">
    <property type="term" value="F:acyltransferase activity, transferring groups other than amino-acyl groups"/>
    <property type="evidence" value="ECO:0007669"/>
    <property type="project" value="InterPro"/>
</dbReference>
<accession>A0A422QR81</accession>
<gene>
    <name evidence="2" type="ORF">NM04_01295</name>
</gene>
<protein>
    <submittedName>
        <fullName evidence="2">MarR family transcriptional regulator</fullName>
    </submittedName>
</protein>
<dbReference type="Gene3D" id="3.40.630.30">
    <property type="match status" value="1"/>
</dbReference>
<evidence type="ECO:0000313" key="2">
    <source>
        <dbReference type="EMBL" id="RNF32527.1"/>
    </source>
</evidence>
<feature type="domain" description="N-acetyltransferase" evidence="1">
    <location>
        <begin position="4"/>
        <end position="159"/>
    </location>
</feature>
<dbReference type="InterPro" id="IPR016181">
    <property type="entry name" value="Acyl_CoA_acyltransferase"/>
</dbReference>
<dbReference type="SUPFAM" id="SSF55729">
    <property type="entry name" value="Acyl-CoA N-acyltransferases (Nat)"/>
    <property type="match status" value="1"/>
</dbReference>
<proteinExistence type="predicted"/>
<dbReference type="InterPro" id="IPR000182">
    <property type="entry name" value="GNAT_dom"/>
</dbReference>